<name>A0A239IT76_9BURK</name>
<dbReference type="CDD" id="cd11386">
    <property type="entry name" value="MCP_signal"/>
    <property type="match status" value="1"/>
</dbReference>
<dbReference type="PANTHER" id="PTHR43531:SF14">
    <property type="entry name" value="METHYL-ACCEPTING CHEMOTAXIS PROTEIN I-RELATED"/>
    <property type="match status" value="1"/>
</dbReference>
<dbReference type="Gene3D" id="1.10.287.950">
    <property type="entry name" value="Methyl-accepting chemotaxis protein"/>
    <property type="match status" value="1"/>
</dbReference>
<keyword evidence="6" id="KW-0812">Transmembrane</keyword>
<dbReference type="SMART" id="SM00304">
    <property type="entry name" value="HAMP"/>
    <property type="match status" value="1"/>
</dbReference>
<evidence type="ECO:0000313" key="9">
    <source>
        <dbReference type="EMBL" id="SNS95624.1"/>
    </source>
</evidence>
<evidence type="ECO:0000313" key="10">
    <source>
        <dbReference type="Proteomes" id="UP000198284"/>
    </source>
</evidence>
<keyword evidence="4" id="KW-0807">Transducer</keyword>
<organism evidence="9 10">
    <name type="scientific">Noviherbaspirillum humi</name>
    <dbReference type="NCBI Taxonomy" id="1688639"/>
    <lineage>
        <taxon>Bacteria</taxon>
        <taxon>Pseudomonadati</taxon>
        <taxon>Pseudomonadota</taxon>
        <taxon>Betaproteobacteria</taxon>
        <taxon>Burkholderiales</taxon>
        <taxon>Oxalobacteraceae</taxon>
        <taxon>Noviherbaspirillum</taxon>
    </lineage>
</organism>
<dbReference type="PRINTS" id="PR00260">
    <property type="entry name" value="CHEMTRNSDUCR"/>
</dbReference>
<evidence type="ECO:0000259" key="7">
    <source>
        <dbReference type="PROSITE" id="PS50111"/>
    </source>
</evidence>
<reference evidence="9 10" key="1">
    <citation type="submission" date="2017-06" db="EMBL/GenBank/DDBJ databases">
        <authorList>
            <person name="Kim H.J."/>
            <person name="Triplett B.A."/>
        </authorList>
    </citation>
    <scope>NUCLEOTIDE SEQUENCE [LARGE SCALE GENOMIC DNA]</scope>
    <source>
        <strain evidence="9 10">U15</strain>
    </source>
</reference>
<proteinExistence type="inferred from homology"/>
<gene>
    <name evidence="9" type="ORF">SAMN06265795_11062</name>
</gene>
<dbReference type="CDD" id="cd06225">
    <property type="entry name" value="HAMP"/>
    <property type="match status" value="1"/>
</dbReference>
<comment type="similarity">
    <text evidence="3">Belongs to the methyl-accepting chemotaxis (MCP) protein family.</text>
</comment>
<dbReference type="SMART" id="SM00283">
    <property type="entry name" value="MA"/>
    <property type="match status" value="1"/>
</dbReference>
<evidence type="ECO:0000256" key="6">
    <source>
        <dbReference type="SAM" id="Phobius"/>
    </source>
</evidence>
<dbReference type="GO" id="GO:0007165">
    <property type="term" value="P:signal transduction"/>
    <property type="evidence" value="ECO:0007669"/>
    <property type="project" value="UniProtKB-KW"/>
</dbReference>
<dbReference type="AlphaFoldDB" id="A0A239IT76"/>
<evidence type="ECO:0000256" key="2">
    <source>
        <dbReference type="ARBA" id="ARBA00022481"/>
    </source>
</evidence>
<dbReference type="InterPro" id="IPR024478">
    <property type="entry name" value="HlyB_4HB_MCP"/>
</dbReference>
<feature type="coiled-coil region" evidence="5">
    <location>
        <begin position="469"/>
        <end position="507"/>
    </location>
</feature>
<accession>A0A239IT76</accession>
<dbReference type="InterPro" id="IPR051310">
    <property type="entry name" value="MCP_chemotaxis"/>
</dbReference>
<dbReference type="SUPFAM" id="SSF58104">
    <property type="entry name" value="Methyl-accepting chemotaxis protein (MCP) signaling domain"/>
    <property type="match status" value="1"/>
</dbReference>
<protein>
    <submittedName>
        <fullName evidence="9">Methyl-accepting chemotaxis protein</fullName>
    </submittedName>
</protein>
<keyword evidence="10" id="KW-1185">Reference proteome</keyword>
<evidence type="ECO:0000256" key="3">
    <source>
        <dbReference type="ARBA" id="ARBA00029447"/>
    </source>
</evidence>
<keyword evidence="6" id="KW-0472">Membrane</keyword>
<evidence type="ECO:0000256" key="5">
    <source>
        <dbReference type="SAM" id="Coils"/>
    </source>
</evidence>
<keyword evidence="5" id="KW-0175">Coiled coil</keyword>
<dbReference type="Pfam" id="PF12729">
    <property type="entry name" value="4HB_MCP_1"/>
    <property type="match status" value="1"/>
</dbReference>
<dbReference type="PROSITE" id="PS50111">
    <property type="entry name" value="CHEMOTAXIS_TRANSDUC_2"/>
    <property type="match status" value="1"/>
</dbReference>
<dbReference type="InterPro" id="IPR003660">
    <property type="entry name" value="HAMP_dom"/>
</dbReference>
<dbReference type="FunFam" id="1.10.287.950:FF:000001">
    <property type="entry name" value="Methyl-accepting chemotaxis sensory transducer"/>
    <property type="match status" value="1"/>
</dbReference>
<keyword evidence="2" id="KW-0488">Methylation</keyword>
<dbReference type="PROSITE" id="PS50885">
    <property type="entry name" value="HAMP"/>
    <property type="match status" value="1"/>
</dbReference>
<dbReference type="Pfam" id="PF00015">
    <property type="entry name" value="MCPsignal"/>
    <property type="match status" value="1"/>
</dbReference>
<feature type="domain" description="HAMP" evidence="8">
    <location>
        <begin position="212"/>
        <end position="264"/>
    </location>
</feature>
<feature type="transmembrane region" description="Helical" evidence="6">
    <location>
        <begin position="12"/>
        <end position="32"/>
    </location>
</feature>
<dbReference type="GO" id="GO:0004888">
    <property type="term" value="F:transmembrane signaling receptor activity"/>
    <property type="evidence" value="ECO:0007669"/>
    <property type="project" value="InterPro"/>
</dbReference>
<evidence type="ECO:0000256" key="1">
    <source>
        <dbReference type="ARBA" id="ARBA00004370"/>
    </source>
</evidence>
<dbReference type="CDD" id="cd19411">
    <property type="entry name" value="MCP2201-like_sensor"/>
    <property type="match status" value="1"/>
</dbReference>
<keyword evidence="6" id="KW-1133">Transmembrane helix</keyword>
<dbReference type="GO" id="GO:0006935">
    <property type="term" value="P:chemotaxis"/>
    <property type="evidence" value="ECO:0007669"/>
    <property type="project" value="InterPro"/>
</dbReference>
<feature type="transmembrane region" description="Helical" evidence="6">
    <location>
        <begin position="192"/>
        <end position="210"/>
    </location>
</feature>
<dbReference type="EMBL" id="FZOT01000010">
    <property type="protein sequence ID" value="SNS95624.1"/>
    <property type="molecule type" value="Genomic_DNA"/>
</dbReference>
<dbReference type="InterPro" id="IPR047347">
    <property type="entry name" value="YvaQ-like_sensor"/>
</dbReference>
<dbReference type="InterPro" id="IPR004089">
    <property type="entry name" value="MCPsignal_dom"/>
</dbReference>
<sequence>MRFSDLKIGTRLGLGFAVVLLLMTVITGIAIWRLSTVAEAVRSTVERPLAKERMVSDWYRFIYSGARRTMAVAKSTDTSLAEFFSADSAVATKSSFELKQGIEKLLATEEERAMYREIGERQKISISAKDALFKAKAEGRTEEAARIFEQSFLPNLKAYQDLVEKFQGMQRASIDAAGQEINDIYRSSRNQLVALGLAAMVIGALFVLRLTRSITRPLGDAVSVAKTVAAGDLSLEISVASRDETGELLHALQAMNRSLNDIVGQVRSSTGHIATASAQIAAGNLDLSARTEQQAGSLQQTAASVEEMTATARQSTDVARQANTLASNAAKVASQGGHLIAQVIDTMKRIDESARQIADITGVIDGIAFQTNLLALNAAVEAARAGENGRGFAVVAAEVRSLAQRSAGAAREIKGLIATSTDRVQTGTALVSQTGTTMNDIMESFNRVNGFIDEIVRSSEEQHRGVEQINQAVGEMDQVTQRNAALVEEAAAAAGSLEEQARRMNAAVSRFKLAESGKTASESLALPA</sequence>
<dbReference type="PANTHER" id="PTHR43531">
    <property type="entry name" value="PROTEIN ICFG"/>
    <property type="match status" value="1"/>
</dbReference>
<evidence type="ECO:0000256" key="4">
    <source>
        <dbReference type="PROSITE-ProRule" id="PRU00284"/>
    </source>
</evidence>
<dbReference type="GO" id="GO:0005886">
    <property type="term" value="C:plasma membrane"/>
    <property type="evidence" value="ECO:0007669"/>
    <property type="project" value="TreeGrafter"/>
</dbReference>
<feature type="domain" description="Methyl-accepting transducer" evidence="7">
    <location>
        <begin position="269"/>
        <end position="498"/>
    </location>
</feature>
<evidence type="ECO:0000259" key="8">
    <source>
        <dbReference type="PROSITE" id="PS50885"/>
    </source>
</evidence>
<comment type="subcellular location">
    <subcellularLocation>
        <location evidence="1">Membrane</location>
    </subcellularLocation>
</comment>
<dbReference type="Pfam" id="PF00672">
    <property type="entry name" value="HAMP"/>
    <property type="match status" value="1"/>
</dbReference>
<dbReference type="Proteomes" id="UP000198284">
    <property type="component" value="Unassembled WGS sequence"/>
</dbReference>
<dbReference type="InterPro" id="IPR004090">
    <property type="entry name" value="Chemotax_Me-accpt_rcpt"/>
</dbReference>